<feature type="transmembrane region" description="Helical" evidence="9">
    <location>
        <begin position="95"/>
        <end position="120"/>
    </location>
</feature>
<dbReference type="SUPFAM" id="SSF90123">
    <property type="entry name" value="ABC transporter transmembrane region"/>
    <property type="match status" value="1"/>
</dbReference>
<sequence>MARPVAGFVVSITIDGSVQSQGATSEVPFEDDLFVEQLEEEGIGKVRGEVDSLPAAADEKSPDGKLILAEEIEEGHVSFSALKLYFSALGGDRPILFVLAVVIGLLTTDLLDATMAWYLGYWASQYEDHPASEVPVFYHLRIYGALLICSVVFYCTSFVVYIHGAIRAARTIHEQLVEAVLGTTMRWLDVTPTSRVIARCTQDISAVDGPIPSGLRMLTRISIIMLVKFGAVVLLTPAFLLPGVLVAIIGGWCGQVYIAAQLSVKREMSNAKAPVLGHFGAVIAGITSIRAYGAQEAFQIESLNRIDRYTRAARTFYNLNRWIGIRIDIISGLFTASLATYLVYFQNQKASNTGFALNMAVGFSGMILLWVRVLNDFEVSSNSLERIQGYVHIEQESKPTQRGVPPAYWPASGEIRVENLSAKYSADGPNVLHDLSFTIQSGQRIGIGESNQVGLLGS</sequence>
<keyword evidence="6" id="KW-0067">ATP-binding</keyword>
<dbReference type="InterPro" id="IPR036640">
    <property type="entry name" value="ABC1_TM_sf"/>
</dbReference>
<reference evidence="11" key="2">
    <citation type="submission" date="2021-10" db="EMBL/GenBank/DDBJ databases">
        <title>Phylogenomics reveals ancestral predisposition of the termite-cultivated fungus Termitomyces towards a domesticated lifestyle.</title>
        <authorList>
            <person name="Auxier B."/>
            <person name="Grum-Grzhimaylo A."/>
            <person name="Cardenas M.E."/>
            <person name="Lodge J.D."/>
            <person name="Laessoe T."/>
            <person name="Pedersen O."/>
            <person name="Smith M.E."/>
            <person name="Kuyper T.W."/>
            <person name="Franco-Molano E.A."/>
            <person name="Baroni T.J."/>
            <person name="Aanen D.K."/>
        </authorList>
    </citation>
    <scope>NUCLEOTIDE SEQUENCE</scope>
    <source>
        <strain evidence="11">D49</strain>
    </source>
</reference>
<gene>
    <name evidence="11" type="ORF">H0H81_000902</name>
</gene>
<evidence type="ECO:0000259" key="10">
    <source>
        <dbReference type="PROSITE" id="PS50929"/>
    </source>
</evidence>
<evidence type="ECO:0000256" key="7">
    <source>
        <dbReference type="ARBA" id="ARBA00022989"/>
    </source>
</evidence>
<comment type="subcellular location">
    <subcellularLocation>
        <location evidence="1">Membrane</location>
        <topology evidence="1">Multi-pass membrane protein</topology>
    </subcellularLocation>
</comment>
<dbReference type="Gene3D" id="1.20.1560.10">
    <property type="entry name" value="ABC transporter type 1, transmembrane domain"/>
    <property type="match status" value="1"/>
</dbReference>
<evidence type="ECO:0000256" key="6">
    <source>
        <dbReference type="ARBA" id="ARBA00022840"/>
    </source>
</evidence>
<dbReference type="CDD" id="cd18604">
    <property type="entry name" value="ABC_6TM_VMR1_D2_like"/>
    <property type="match status" value="1"/>
</dbReference>
<dbReference type="PROSITE" id="PS50929">
    <property type="entry name" value="ABC_TM1F"/>
    <property type="match status" value="1"/>
</dbReference>
<evidence type="ECO:0000256" key="9">
    <source>
        <dbReference type="SAM" id="Phobius"/>
    </source>
</evidence>
<keyword evidence="12" id="KW-1185">Reference proteome</keyword>
<protein>
    <recommendedName>
        <fullName evidence="10">ABC transmembrane type-1 domain-containing protein</fullName>
    </recommendedName>
</protein>
<dbReference type="Pfam" id="PF00664">
    <property type="entry name" value="ABC_membrane"/>
    <property type="match status" value="1"/>
</dbReference>
<comment type="caution">
    <text evidence="11">The sequence shown here is derived from an EMBL/GenBank/DDBJ whole genome shotgun (WGS) entry which is preliminary data.</text>
</comment>
<proteinExistence type="predicted"/>
<name>A0A9P7GNA4_9AGAR</name>
<evidence type="ECO:0000256" key="3">
    <source>
        <dbReference type="ARBA" id="ARBA00022692"/>
    </source>
</evidence>
<keyword evidence="8 9" id="KW-0472">Membrane</keyword>
<evidence type="ECO:0000256" key="1">
    <source>
        <dbReference type="ARBA" id="ARBA00004141"/>
    </source>
</evidence>
<keyword evidence="7 9" id="KW-1133">Transmembrane helix</keyword>
<evidence type="ECO:0000256" key="5">
    <source>
        <dbReference type="ARBA" id="ARBA00022741"/>
    </source>
</evidence>
<evidence type="ECO:0000313" key="12">
    <source>
        <dbReference type="Proteomes" id="UP000717328"/>
    </source>
</evidence>
<evidence type="ECO:0000313" key="11">
    <source>
        <dbReference type="EMBL" id="KAG5650067.1"/>
    </source>
</evidence>
<evidence type="ECO:0000256" key="4">
    <source>
        <dbReference type="ARBA" id="ARBA00022737"/>
    </source>
</evidence>
<accession>A0A9P7GNA4</accession>
<dbReference type="GO" id="GO:0016020">
    <property type="term" value="C:membrane"/>
    <property type="evidence" value="ECO:0007669"/>
    <property type="project" value="UniProtKB-SubCell"/>
</dbReference>
<keyword evidence="2" id="KW-0813">Transport</keyword>
<dbReference type="InterPro" id="IPR050173">
    <property type="entry name" value="ABC_transporter_C-like"/>
</dbReference>
<feature type="domain" description="ABC transmembrane type-1" evidence="10">
    <location>
        <begin position="99"/>
        <end position="345"/>
    </location>
</feature>
<evidence type="ECO:0000256" key="8">
    <source>
        <dbReference type="ARBA" id="ARBA00023136"/>
    </source>
</evidence>
<dbReference type="InterPro" id="IPR027417">
    <property type="entry name" value="P-loop_NTPase"/>
</dbReference>
<dbReference type="OrthoDB" id="6500128at2759"/>
<dbReference type="FunFam" id="1.20.1560.10:FF:000013">
    <property type="entry name" value="ABC transporter C family member 2"/>
    <property type="match status" value="1"/>
</dbReference>
<reference evidence="11" key="1">
    <citation type="submission" date="2021-02" db="EMBL/GenBank/DDBJ databases">
        <authorList>
            <person name="Nieuwenhuis M."/>
            <person name="Van De Peppel L.J.J."/>
        </authorList>
    </citation>
    <scope>NUCLEOTIDE SEQUENCE</scope>
    <source>
        <strain evidence="11">D49</strain>
    </source>
</reference>
<feature type="transmembrane region" description="Helical" evidence="9">
    <location>
        <begin position="140"/>
        <end position="162"/>
    </location>
</feature>
<keyword evidence="3 9" id="KW-0812">Transmembrane</keyword>
<dbReference type="AlphaFoldDB" id="A0A9P7GNA4"/>
<dbReference type="GO" id="GO:0005524">
    <property type="term" value="F:ATP binding"/>
    <property type="evidence" value="ECO:0007669"/>
    <property type="project" value="UniProtKB-KW"/>
</dbReference>
<keyword evidence="5" id="KW-0547">Nucleotide-binding</keyword>
<organism evidence="11 12">
    <name type="scientific">Sphagnurus paluster</name>
    <dbReference type="NCBI Taxonomy" id="117069"/>
    <lineage>
        <taxon>Eukaryota</taxon>
        <taxon>Fungi</taxon>
        <taxon>Dikarya</taxon>
        <taxon>Basidiomycota</taxon>
        <taxon>Agaricomycotina</taxon>
        <taxon>Agaricomycetes</taxon>
        <taxon>Agaricomycetidae</taxon>
        <taxon>Agaricales</taxon>
        <taxon>Tricholomatineae</taxon>
        <taxon>Lyophyllaceae</taxon>
        <taxon>Sphagnurus</taxon>
    </lineage>
</organism>
<dbReference type="PANTHER" id="PTHR24223">
    <property type="entry name" value="ATP-BINDING CASSETTE SUB-FAMILY C"/>
    <property type="match status" value="1"/>
</dbReference>
<dbReference type="Gene3D" id="3.40.50.300">
    <property type="entry name" value="P-loop containing nucleotide triphosphate hydrolases"/>
    <property type="match status" value="1"/>
</dbReference>
<dbReference type="InterPro" id="IPR011527">
    <property type="entry name" value="ABC1_TM_dom"/>
</dbReference>
<feature type="transmembrane region" description="Helical" evidence="9">
    <location>
        <begin position="355"/>
        <end position="374"/>
    </location>
</feature>
<feature type="transmembrane region" description="Helical" evidence="9">
    <location>
        <begin position="323"/>
        <end position="343"/>
    </location>
</feature>
<dbReference type="Proteomes" id="UP000717328">
    <property type="component" value="Unassembled WGS sequence"/>
</dbReference>
<dbReference type="PANTHER" id="PTHR24223:SF356">
    <property type="entry name" value="ATP-BINDING CASSETTE TRANSPORTER ABC4"/>
    <property type="match status" value="1"/>
</dbReference>
<evidence type="ECO:0000256" key="2">
    <source>
        <dbReference type="ARBA" id="ARBA00022448"/>
    </source>
</evidence>
<dbReference type="GO" id="GO:0140359">
    <property type="term" value="F:ABC-type transporter activity"/>
    <property type="evidence" value="ECO:0007669"/>
    <property type="project" value="InterPro"/>
</dbReference>
<dbReference type="EMBL" id="JABCKI010000573">
    <property type="protein sequence ID" value="KAG5650067.1"/>
    <property type="molecule type" value="Genomic_DNA"/>
</dbReference>
<keyword evidence="4" id="KW-0677">Repeat</keyword>